<comment type="subcellular location">
    <subcellularLocation>
        <location evidence="1">Membrane</location>
        <topology evidence="1">Multi-pass membrane protein</topology>
    </subcellularLocation>
</comment>
<dbReference type="InterPro" id="IPR050327">
    <property type="entry name" value="Proton-linked_MCT"/>
</dbReference>
<dbReference type="SUPFAM" id="SSF103473">
    <property type="entry name" value="MFS general substrate transporter"/>
    <property type="match status" value="1"/>
</dbReference>
<feature type="transmembrane region" description="Helical" evidence="4">
    <location>
        <begin position="457"/>
        <end position="476"/>
    </location>
</feature>
<evidence type="ECO:0000256" key="1">
    <source>
        <dbReference type="ARBA" id="ARBA00004141"/>
    </source>
</evidence>
<dbReference type="PANTHER" id="PTHR11360">
    <property type="entry name" value="MONOCARBOXYLATE TRANSPORTER"/>
    <property type="match status" value="1"/>
</dbReference>
<feature type="compositionally biased region" description="Polar residues" evidence="3">
    <location>
        <begin position="71"/>
        <end position="83"/>
    </location>
</feature>
<feature type="region of interest" description="Disordered" evidence="3">
    <location>
        <begin position="28"/>
        <end position="92"/>
    </location>
</feature>
<organism evidence="5 6">
    <name type="scientific">Hyaloscypha hepaticicola</name>
    <dbReference type="NCBI Taxonomy" id="2082293"/>
    <lineage>
        <taxon>Eukaryota</taxon>
        <taxon>Fungi</taxon>
        <taxon>Dikarya</taxon>
        <taxon>Ascomycota</taxon>
        <taxon>Pezizomycotina</taxon>
        <taxon>Leotiomycetes</taxon>
        <taxon>Helotiales</taxon>
        <taxon>Hyaloscyphaceae</taxon>
        <taxon>Hyaloscypha</taxon>
    </lineage>
</organism>
<dbReference type="InterPro" id="IPR011701">
    <property type="entry name" value="MFS"/>
</dbReference>
<accession>A0A2J6PZ62</accession>
<dbReference type="GO" id="GO:0016020">
    <property type="term" value="C:membrane"/>
    <property type="evidence" value="ECO:0007669"/>
    <property type="project" value="UniProtKB-SubCell"/>
</dbReference>
<feature type="transmembrane region" description="Helical" evidence="4">
    <location>
        <begin position="387"/>
        <end position="405"/>
    </location>
</feature>
<dbReference type="GO" id="GO:0022857">
    <property type="term" value="F:transmembrane transporter activity"/>
    <property type="evidence" value="ECO:0007669"/>
    <property type="project" value="InterPro"/>
</dbReference>
<evidence type="ECO:0000256" key="3">
    <source>
        <dbReference type="SAM" id="MobiDB-lite"/>
    </source>
</evidence>
<feature type="transmembrane region" description="Helical" evidence="4">
    <location>
        <begin position="222"/>
        <end position="242"/>
    </location>
</feature>
<proteinExistence type="inferred from homology"/>
<feature type="transmembrane region" description="Helical" evidence="4">
    <location>
        <begin position="162"/>
        <end position="181"/>
    </location>
</feature>
<feature type="transmembrane region" description="Helical" evidence="4">
    <location>
        <begin position="330"/>
        <end position="351"/>
    </location>
</feature>
<gene>
    <name evidence="5" type="ORF">NA56DRAFT_629198</name>
</gene>
<keyword evidence="4" id="KW-0472">Membrane</keyword>
<dbReference type="EMBL" id="KZ613490">
    <property type="protein sequence ID" value="PMD19327.1"/>
    <property type="molecule type" value="Genomic_DNA"/>
</dbReference>
<keyword evidence="6" id="KW-1185">Reference proteome</keyword>
<reference evidence="5 6" key="1">
    <citation type="submission" date="2016-05" db="EMBL/GenBank/DDBJ databases">
        <title>A degradative enzymes factory behind the ericoid mycorrhizal symbiosis.</title>
        <authorList>
            <consortium name="DOE Joint Genome Institute"/>
            <person name="Martino E."/>
            <person name="Morin E."/>
            <person name="Grelet G."/>
            <person name="Kuo A."/>
            <person name="Kohler A."/>
            <person name="Daghino S."/>
            <person name="Barry K."/>
            <person name="Choi C."/>
            <person name="Cichocki N."/>
            <person name="Clum A."/>
            <person name="Copeland A."/>
            <person name="Hainaut M."/>
            <person name="Haridas S."/>
            <person name="Labutti K."/>
            <person name="Lindquist E."/>
            <person name="Lipzen A."/>
            <person name="Khouja H.-R."/>
            <person name="Murat C."/>
            <person name="Ohm R."/>
            <person name="Olson A."/>
            <person name="Spatafora J."/>
            <person name="Veneault-Fourrey C."/>
            <person name="Henrissat B."/>
            <person name="Grigoriev I."/>
            <person name="Martin F."/>
            <person name="Perotto S."/>
        </authorList>
    </citation>
    <scope>NUCLEOTIDE SEQUENCE [LARGE SCALE GENOMIC DNA]</scope>
    <source>
        <strain evidence="5 6">UAMH 7357</strain>
    </source>
</reference>
<feature type="transmembrane region" description="Helical" evidence="4">
    <location>
        <begin position="426"/>
        <end position="445"/>
    </location>
</feature>
<feature type="transmembrane region" description="Helical" evidence="4">
    <location>
        <begin position="254"/>
        <end position="274"/>
    </location>
</feature>
<sequence>MYTVIMVNNIRPREDEYNKDLEVQSVHFSSTDIEDNDKFRDDEKSGPLREGDDIETCPVVDETREEENRQNDGAVTRTSTMSSWKDPGPPPDGGRKAWIQAAMTHLVVMNTWGFINSFGVFQTYYVTSLNASPSTISWIGTMQIFLLFFIGTFTGRLTDAGYFRLVFLTGTILVVLGLFMASLSTTYWQLLLTQGVCCGLGNGCLFCPALSLLSTYFSKKRGLAIGLGATGSATGGMVFSAMVQQLLPKVGFAWTMRCLAFIQLGCLVVCNLLLRTRVPRRRAGAVVDWKSFKELSYTLFAAGMFFVFWGAYFAYFYLGSYGRSIIHLPYTESIDLLIVLNAMGVVGRIGPGLMADWIGAHNSLIPIVAINSLCLFAWMGVNSKGGLYAWACIYGIVGAAIQSLFPTALSNLTTDLRMAGTRMGMVFTMLSFATLTGSPIAGQLIQRKGGEYEYGQIFAGTVMFVGCCFLIAARYATNRKYMVKI</sequence>
<dbReference type="Pfam" id="PF07690">
    <property type="entry name" value="MFS_1"/>
    <property type="match status" value="1"/>
</dbReference>
<feature type="transmembrane region" description="Helical" evidence="4">
    <location>
        <begin position="97"/>
        <end position="115"/>
    </location>
</feature>
<evidence type="ECO:0000313" key="6">
    <source>
        <dbReference type="Proteomes" id="UP000235672"/>
    </source>
</evidence>
<feature type="transmembrane region" description="Helical" evidence="4">
    <location>
        <begin position="363"/>
        <end position="381"/>
    </location>
</feature>
<dbReference type="PANTHER" id="PTHR11360:SF130">
    <property type="entry name" value="MAJOR FACILITATOR SUPERFAMILY (MFS) PROFILE DOMAIN-CONTAINING PROTEIN-RELATED"/>
    <property type="match status" value="1"/>
</dbReference>
<keyword evidence="4" id="KW-1133">Transmembrane helix</keyword>
<dbReference type="InterPro" id="IPR036259">
    <property type="entry name" value="MFS_trans_sf"/>
</dbReference>
<name>A0A2J6PZ62_9HELO</name>
<dbReference type="Proteomes" id="UP000235672">
    <property type="component" value="Unassembled WGS sequence"/>
</dbReference>
<dbReference type="Gene3D" id="1.20.1250.20">
    <property type="entry name" value="MFS general substrate transporter like domains"/>
    <property type="match status" value="2"/>
</dbReference>
<dbReference type="CDD" id="cd17352">
    <property type="entry name" value="MFS_MCT_SLC16"/>
    <property type="match status" value="1"/>
</dbReference>
<protein>
    <submittedName>
        <fullName evidence="5">MFS general substrate transporter</fullName>
    </submittedName>
</protein>
<evidence type="ECO:0000313" key="5">
    <source>
        <dbReference type="EMBL" id="PMD19327.1"/>
    </source>
</evidence>
<feature type="compositionally biased region" description="Basic and acidic residues" evidence="3">
    <location>
        <begin position="36"/>
        <end position="51"/>
    </location>
</feature>
<evidence type="ECO:0000256" key="4">
    <source>
        <dbReference type="SAM" id="Phobius"/>
    </source>
</evidence>
<feature type="transmembrane region" description="Helical" evidence="4">
    <location>
        <begin position="187"/>
        <end position="210"/>
    </location>
</feature>
<feature type="transmembrane region" description="Helical" evidence="4">
    <location>
        <begin position="295"/>
        <end position="318"/>
    </location>
</feature>
<evidence type="ECO:0000256" key="2">
    <source>
        <dbReference type="ARBA" id="ARBA00006727"/>
    </source>
</evidence>
<dbReference type="OrthoDB" id="6499973at2759"/>
<comment type="similarity">
    <text evidence="2">Belongs to the major facilitator superfamily. Monocarboxylate porter (TC 2.A.1.13) family.</text>
</comment>
<keyword evidence="4" id="KW-0812">Transmembrane</keyword>
<dbReference type="AlphaFoldDB" id="A0A2J6PZ62"/>
<feature type="transmembrane region" description="Helical" evidence="4">
    <location>
        <begin position="135"/>
        <end position="155"/>
    </location>
</feature>